<keyword evidence="4" id="KW-0052">Apoplast</keyword>
<dbReference type="InterPro" id="IPR044859">
    <property type="entry name" value="Allene_oxi_cyc_Dirigent"/>
</dbReference>
<organism evidence="5 6">
    <name type="scientific">Forsythia ovata</name>
    <dbReference type="NCBI Taxonomy" id="205694"/>
    <lineage>
        <taxon>Eukaryota</taxon>
        <taxon>Viridiplantae</taxon>
        <taxon>Streptophyta</taxon>
        <taxon>Embryophyta</taxon>
        <taxon>Tracheophyta</taxon>
        <taxon>Spermatophyta</taxon>
        <taxon>Magnoliopsida</taxon>
        <taxon>eudicotyledons</taxon>
        <taxon>Gunneridae</taxon>
        <taxon>Pentapetalae</taxon>
        <taxon>asterids</taxon>
        <taxon>lamiids</taxon>
        <taxon>Lamiales</taxon>
        <taxon>Oleaceae</taxon>
        <taxon>Forsythieae</taxon>
        <taxon>Forsythia</taxon>
    </lineage>
</organism>
<dbReference type="AlphaFoldDB" id="A0ABD1PXV9"/>
<evidence type="ECO:0000256" key="1">
    <source>
        <dbReference type="ARBA" id="ARBA00010746"/>
    </source>
</evidence>
<evidence type="ECO:0000256" key="3">
    <source>
        <dbReference type="ARBA" id="ARBA00022525"/>
    </source>
</evidence>
<dbReference type="GO" id="GO:0048046">
    <property type="term" value="C:apoplast"/>
    <property type="evidence" value="ECO:0007669"/>
    <property type="project" value="UniProtKB-SubCell"/>
</dbReference>
<dbReference type="GO" id="GO:0009699">
    <property type="term" value="P:phenylpropanoid biosynthetic process"/>
    <property type="evidence" value="ECO:0007669"/>
    <property type="project" value="UniProtKB-ARBA"/>
</dbReference>
<evidence type="ECO:0000256" key="4">
    <source>
        <dbReference type="RuleBase" id="RU363099"/>
    </source>
</evidence>
<protein>
    <recommendedName>
        <fullName evidence="4">Dirigent protein</fullName>
    </recommendedName>
</protein>
<name>A0ABD1PXV9_9LAMI</name>
<dbReference type="InterPro" id="IPR004265">
    <property type="entry name" value="Dirigent"/>
</dbReference>
<reference evidence="6" key="1">
    <citation type="submission" date="2024-07" db="EMBL/GenBank/DDBJ databases">
        <title>Two chromosome-level genome assemblies of Korean endemic species Abeliophyllum distichum and Forsythia ovata (Oleaceae).</title>
        <authorList>
            <person name="Jang H."/>
        </authorList>
    </citation>
    <scope>NUCLEOTIDE SEQUENCE [LARGE SCALE GENOMIC DNA]</scope>
</reference>
<comment type="function">
    <text evidence="4">Dirigent proteins impart stereoselectivity on the phenoxy radical-coupling reaction, yielding optically active lignans from two molecules of coniferyl alcohol in the biosynthesis of lignans, flavonolignans, and alkaloids and thus plays a central role in plant secondary metabolism.</text>
</comment>
<dbReference type="PANTHER" id="PTHR21495">
    <property type="entry name" value="NUCLEOPORIN-RELATED"/>
    <property type="match status" value="1"/>
</dbReference>
<comment type="caution">
    <text evidence="5">The sequence shown here is derived from an EMBL/GenBank/DDBJ whole genome shotgun (WGS) entry which is preliminary data.</text>
</comment>
<gene>
    <name evidence="5" type="ORF">Fot_50055</name>
</gene>
<dbReference type="Proteomes" id="UP001604277">
    <property type="component" value="Unassembled WGS sequence"/>
</dbReference>
<dbReference type="Pfam" id="PF03018">
    <property type="entry name" value="Dirigent"/>
    <property type="match status" value="1"/>
</dbReference>
<sequence>MPGAHVKAQEPKSVEEWYKKYSTAKEKVTKLHFYFQDVLGGEYPTVVKVAEASSSSNSTTNFGRISMLDDLLTLGPEPDSQKLGRAQGTIGFADLNETSLQMVVNLVFTEGEYANSTISILGRNPIFQDYRELPIVGGTGVFRLARGTVVTNTYSFNPVTNKDQAAIVKLNTIKVSCQRAKKNNLVTSQAIIIFFLNTNATLSRGLVGLMAFIALNTFSELKEKENEMLHSRKLE</sequence>
<comment type="similarity">
    <text evidence="1 4">Belongs to the plant dirigent protein family.</text>
</comment>
<evidence type="ECO:0000313" key="6">
    <source>
        <dbReference type="Proteomes" id="UP001604277"/>
    </source>
</evidence>
<evidence type="ECO:0000256" key="2">
    <source>
        <dbReference type="ARBA" id="ARBA00011738"/>
    </source>
</evidence>
<keyword evidence="6" id="KW-1185">Reference proteome</keyword>
<accession>A0ABD1PXV9</accession>
<comment type="subunit">
    <text evidence="2 4">Homodimer.</text>
</comment>
<comment type="subcellular location">
    <subcellularLocation>
        <location evidence="4">Secreted</location>
        <location evidence="4">Extracellular space</location>
        <location evidence="4">Apoplast</location>
    </subcellularLocation>
</comment>
<keyword evidence="3 4" id="KW-0964">Secreted</keyword>
<evidence type="ECO:0000313" key="5">
    <source>
        <dbReference type="EMBL" id="KAL2468479.1"/>
    </source>
</evidence>
<proteinExistence type="inferred from homology"/>
<dbReference type="Gene3D" id="2.40.480.10">
    <property type="entry name" value="Allene oxide cyclase-like"/>
    <property type="match status" value="1"/>
</dbReference>
<dbReference type="EMBL" id="JBFOLJ010000016">
    <property type="protein sequence ID" value="KAL2468479.1"/>
    <property type="molecule type" value="Genomic_DNA"/>
</dbReference>